<dbReference type="NCBIfam" id="TIGR02594">
    <property type="entry name" value="TIGR02594 family protein"/>
    <property type="match status" value="1"/>
</dbReference>
<reference evidence="1" key="1">
    <citation type="submission" date="2020-05" db="EMBL/GenBank/DDBJ databases">
        <authorList>
            <person name="Chiriac C."/>
            <person name="Salcher M."/>
            <person name="Ghai R."/>
            <person name="Kavagutti S V."/>
        </authorList>
    </citation>
    <scope>NUCLEOTIDE SEQUENCE</scope>
</reference>
<organism evidence="1">
    <name type="scientific">uncultured Caudovirales phage</name>
    <dbReference type="NCBI Taxonomy" id="2100421"/>
    <lineage>
        <taxon>Viruses</taxon>
        <taxon>Duplodnaviria</taxon>
        <taxon>Heunggongvirae</taxon>
        <taxon>Uroviricota</taxon>
        <taxon>Caudoviricetes</taxon>
        <taxon>Peduoviridae</taxon>
        <taxon>Maltschvirus</taxon>
        <taxon>Maltschvirus maltsch</taxon>
    </lineage>
</organism>
<dbReference type="EMBL" id="LR798285">
    <property type="protein sequence ID" value="CAB5220252.1"/>
    <property type="molecule type" value="Genomic_DNA"/>
</dbReference>
<accession>A0A6J7WU96</accession>
<gene>
    <name evidence="1" type="ORF">UFOVP233_29</name>
</gene>
<proteinExistence type="predicted"/>
<dbReference type="InterPro" id="IPR013423">
    <property type="entry name" value="CHP02594"/>
</dbReference>
<name>A0A6J7WU96_9CAUD</name>
<evidence type="ECO:0000313" key="1">
    <source>
        <dbReference type="EMBL" id="CAB5220252.1"/>
    </source>
</evidence>
<protein>
    <submittedName>
        <fullName evidence="1">TIGR02594, TIGR02594 family protein</fullName>
    </submittedName>
</protein>
<sequence>MNDLSWMAVAKSYLGTREGPGAANNPVVVELFKLAGHPEVKDDETAWCAAFVGGVLAKAGLSGSRLLNARSYETWGQALPQNVPVYGCVGVKKRAGGQAWQGHVGFVVGASASQIILLGGNQGDSVSVAAFPRADFTAFRYPSKIALPKTAYPLPGSVAGALRSSSEA</sequence>